<comment type="caution">
    <text evidence="1">The sequence shown here is derived from an EMBL/GenBank/DDBJ whole genome shotgun (WGS) entry which is preliminary data.</text>
</comment>
<dbReference type="EMBL" id="VVXK01000087">
    <property type="protein sequence ID" value="KAA2362264.1"/>
    <property type="molecule type" value="Genomic_DNA"/>
</dbReference>
<accession>A0A5B3FM12</accession>
<protein>
    <submittedName>
        <fullName evidence="1">Uncharacterized protein</fullName>
    </submittedName>
</protein>
<dbReference type="Proteomes" id="UP000323567">
    <property type="component" value="Unassembled WGS sequence"/>
</dbReference>
<dbReference type="AlphaFoldDB" id="A0A5B3FM12"/>
<name>A0A5B3FM12_9BACT</name>
<organism evidence="1 2">
    <name type="scientific">Alistipes shahii</name>
    <dbReference type="NCBI Taxonomy" id="328814"/>
    <lineage>
        <taxon>Bacteria</taxon>
        <taxon>Pseudomonadati</taxon>
        <taxon>Bacteroidota</taxon>
        <taxon>Bacteroidia</taxon>
        <taxon>Bacteroidales</taxon>
        <taxon>Rikenellaceae</taxon>
        <taxon>Alistipes</taxon>
    </lineage>
</organism>
<reference evidence="1 2" key="1">
    <citation type="journal article" date="2019" name="Nat. Med.">
        <title>A library of human gut bacterial isolates paired with longitudinal multiomics data enables mechanistic microbiome research.</title>
        <authorList>
            <person name="Poyet M."/>
            <person name="Groussin M."/>
            <person name="Gibbons S.M."/>
            <person name="Avila-Pacheco J."/>
            <person name="Jiang X."/>
            <person name="Kearney S.M."/>
            <person name="Perrotta A.R."/>
            <person name="Berdy B."/>
            <person name="Zhao S."/>
            <person name="Lieberman T.D."/>
            <person name="Swanson P.K."/>
            <person name="Smith M."/>
            <person name="Roesemann S."/>
            <person name="Alexander J.E."/>
            <person name="Rich S.A."/>
            <person name="Livny J."/>
            <person name="Vlamakis H."/>
            <person name="Clish C."/>
            <person name="Bullock K."/>
            <person name="Deik A."/>
            <person name="Scott J."/>
            <person name="Pierce K.A."/>
            <person name="Xavier R.J."/>
            <person name="Alm E.J."/>
        </authorList>
    </citation>
    <scope>NUCLEOTIDE SEQUENCE [LARGE SCALE GENOMIC DNA]</scope>
    <source>
        <strain evidence="1 2">BIOML-A2</strain>
    </source>
</reference>
<evidence type="ECO:0000313" key="1">
    <source>
        <dbReference type="EMBL" id="KAA2362264.1"/>
    </source>
</evidence>
<gene>
    <name evidence="1" type="ORF">F2Y13_16470</name>
</gene>
<sequence length="127" mass="14562">MAKSVSYDDDYGVCLFVGRKEDETVPFTFYYFFALDIDQQQPVKMTFQKRGKKIVSMSCPLDDIKGDITLIMPNIIEFSNSADSVNLFAVHNKSDAVSFTYTTIDGTQKDFKFPLTGFNEKYLEQFI</sequence>
<proteinExistence type="predicted"/>
<evidence type="ECO:0000313" key="2">
    <source>
        <dbReference type="Proteomes" id="UP000323567"/>
    </source>
</evidence>